<dbReference type="EMBL" id="BTCL01000044">
    <property type="protein sequence ID" value="GMK49016.1"/>
    <property type="molecule type" value="Genomic_DNA"/>
</dbReference>
<evidence type="ECO:0000256" key="2">
    <source>
        <dbReference type="ARBA" id="ARBA00005442"/>
    </source>
</evidence>
<dbReference type="PANTHER" id="PTHR36107:SF1">
    <property type="entry name" value="SMALL, ACID-SOLUBLE SPORE PROTEIN A"/>
    <property type="match status" value="1"/>
</dbReference>
<organism evidence="4 5">
    <name type="scientific">Paenibacillus glycanilyticus</name>
    <dbReference type="NCBI Taxonomy" id="126569"/>
    <lineage>
        <taxon>Bacteria</taxon>
        <taxon>Bacillati</taxon>
        <taxon>Bacillota</taxon>
        <taxon>Bacilli</taxon>
        <taxon>Bacillales</taxon>
        <taxon>Paenibacillaceae</taxon>
        <taxon>Paenibacillus</taxon>
    </lineage>
</organism>
<reference evidence="4 5" key="1">
    <citation type="submission" date="2023-05" db="EMBL/GenBank/DDBJ databases">
        <title>Draft genome of Paenibacillus sp. CCS26.</title>
        <authorList>
            <person name="Akita H."/>
            <person name="Shinto Y."/>
            <person name="Kimura Z."/>
        </authorList>
    </citation>
    <scope>NUCLEOTIDE SEQUENCE [LARGE SCALE GENOMIC DNA]</scope>
    <source>
        <strain evidence="4 5">CCS26</strain>
    </source>
</reference>
<evidence type="ECO:0000256" key="1">
    <source>
        <dbReference type="ARBA" id="ARBA00003863"/>
    </source>
</evidence>
<proteinExistence type="inferred from homology"/>
<comment type="similarity">
    <text evidence="2">Belongs to the alpha/beta-type SASP family.</text>
</comment>
<evidence type="ECO:0000313" key="5">
    <source>
        <dbReference type="Proteomes" id="UP001285921"/>
    </source>
</evidence>
<dbReference type="RefSeq" id="WP_317982403.1">
    <property type="nucleotide sequence ID" value="NZ_BTCL01000044.1"/>
</dbReference>
<keyword evidence="3" id="KW-0238">DNA-binding</keyword>
<sequence length="91" mass="9754">MVRRSSNRVVVPECKEALNQMKYELAAELGLFASHGVSVGADTEFADELGGVSGGTRIQWREVTSRDVGSIGGSITQRLVAQAEKVLNGYV</sequence>
<dbReference type="InterPro" id="IPR018126">
    <property type="entry name" value="SASP_alpha/beta-type_CS"/>
</dbReference>
<accession>A0ABQ6NVE5</accession>
<keyword evidence="5" id="KW-1185">Reference proteome</keyword>
<dbReference type="PANTHER" id="PTHR36107">
    <property type="entry name" value="SMALL, ACID-SOLUBLE SPORE PROTEIN A"/>
    <property type="match status" value="1"/>
</dbReference>
<protein>
    <submittedName>
        <fullName evidence="4">Small, acid-soluble spore protein 2</fullName>
    </submittedName>
</protein>
<dbReference type="Pfam" id="PF00269">
    <property type="entry name" value="SASP"/>
    <property type="match status" value="2"/>
</dbReference>
<dbReference type="InterPro" id="IPR001448">
    <property type="entry name" value="SASP_alpha/beta-type"/>
</dbReference>
<dbReference type="PROSITE" id="PS00304">
    <property type="entry name" value="SASP_1"/>
    <property type="match status" value="1"/>
</dbReference>
<evidence type="ECO:0000313" key="4">
    <source>
        <dbReference type="EMBL" id="GMK49016.1"/>
    </source>
</evidence>
<evidence type="ECO:0000256" key="3">
    <source>
        <dbReference type="ARBA" id="ARBA00023125"/>
    </source>
</evidence>
<gene>
    <name evidence="4" type="primary">sasP-2</name>
    <name evidence="4" type="ORF">PghCCS26_61460</name>
</gene>
<dbReference type="InterPro" id="IPR050847">
    <property type="entry name" value="SASP_DNA-binding"/>
</dbReference>
<comment type="function">
    <text evidence="1">SASP are bound to spore DNA. They are double-stranded DNA-binding proteins that cause DNA to change to an a-like conformation. They protect the DNA backbone from chemical and enzymatic cleavage and are thus involved in dormant spore's high resistance to UV light.</text>
</comment>
<comment type="caution">
    <text evidence="4">The sequence shown here is derived from an EMBL/GenBank/DDBJ whole genome shotgun (WGS) entry which is preliminary data.</text>
</comment>
<dbReference type="Gene3D" id="6.10.10.80">
    <property type="entry name" value="Small, acid-soluble spore protein, alpha/beta type-like"/>
    <property type="match status" value="1"/>
</dbReference>
<dbReference type="InterPro" id="IPR038300">
    <property type="entry name" value="SASP_sf_alpha/beta"/>
</dbReference>
<dbReference type="Proteomes" id="UP001285921">
    <property type="component" value="Unassembled WGS sequence"/>
</dbReference>
<name>A0ABQ6NVE5_9BACL</name>